<protein>
    <recommendedName>
        <fullName evidence="5">Metallo-beta-lactamase domain-containing protein</fullName>
    </recommendedName>
</protein>
<dbReference type="Pfam" id="PF00753">
    <property type="entry name" value="Lactamase_B"/>
    <property type="match status" value="1"/>
</dbReference>
<name>X1HQW8_9ZZZZ</name>
<proteinExistence type="predicted"/>
<dbReference type="PANTHER" id="PTHR46233:SF3">
    <property type="entry name" value="HYDROXYACYLGLUTATHIONE HYDROLASE GLOC"/>
    <property type="match status" value="1"/>
</dbReference>
<gene>
    <name evidence="6" type="ORF">S03H2_43621</name>
</gene>
<dbReference type="InterPro" id="IPR001279">
    <property type="entry name" value="Metallo-B-lactamas"/>
</dbReference>
<dbReference type="Gene3D" id="3.60.15.10">
    <property type="entry name" value="Ribonuclease Z/Hydroxyacylglutathione hydrolase-like"/>
    <property type="match status" value="1"/>
</dbReference>
<evidence type="ECO:0000256" key="2">
    <source>
        <dbReference type="ARBA" id="ARBA00022723"/>
    </source>
</evidence>
<sequence length="206" mass="22371">MNYEVIAVGPLETNCYVVYCQDSLECAVVDPGAEADRIFQVIARKSLKPALILNTHGHIDHIGANKDIKERFNIPLYIHSADSPMLGNVRQSEMAAFLGVVDSPSPDHLLNDGDKIKIGKSFLRVIHTPGHSPGSVSFLGDGFLLSGDTLFFGGVGRTDLPGGSWKDMESSIKNKILTMPDEMIVLPGHGPFTTVGQEKRANPFIQ</sequence>
<feature type="domain" description="Metallo-beta-lactamase" evidence="5">
    <location>
        <begin position="12"/>
        <end position="189"/>
    </location>
</feature>
<evidence type="ECO:0000256" key="3">
    <source>
        <dbReference type="ARBA" id="ARBA00022801"/>
    </source>
</evidence>
<dbReference type="CDD" id="cd06262">
    <property type="entry name" value="metallo-hydrolase-like_MBL-fold"/>
    <property type="match status" value="1"/>
</dbReference>
<evidence type="ECO:0000313" key="6">
    <source>
        <dbReference type="EMBL" id="GAH71877.1"/>
    </source>
</evidence>
<comment type="cofactor">
    <cofactor evidence="1">
        <name>Zn(2+)</name>
        <dbReference type="ChEBI" id="CHEBI:29105"/>
    </cofactor>
</comment>
<evidence type="ECO:0000259" key="5">
    <source>
        <dbReference type="SMART" id="SM00849"/>
    </source>
</evidence>
<reference evidence="6" key="1">
    <citation type="journal article" date="2014" name="Front. Microbiol.">
        <title>High frequency of phylogenetically diverse reductive dehalogenase-homologous genes in deep subseafloor sedimentary metagenomes.</title>
        <authorList>
            <person name="Kawai M."/>
            <person name="Futagami T."/>
            <person name="Toyoda A."/>
            <person name="Takaki Y."/>
            <person name="Nishi S."/>
            <person name="Hori S."/>
            <person name="Arai W."/>
            <person name="Tsubouchi T."/>
            <person name="Morono Y."/>
            <person name="Uchiyama I."/>
            <person name="Ito T."/>
            <person name="Fujiyama A."/>
            <person name="Inagaki F."/>
            <person name="Takami H."/>
        </authorList>
    </citation>
    <scope>NUCLEOTIDE SEQUENCE</scope>
    <source>
        <strain evidence="6">Expedition CK06-06</strain>
    </source>
</reference>
<keyword evidence="4" id="KW-0862">Zinc</keyword>
<organism evidence="6">
    <name type="scientific">marine sediment metagenome</name>
    <dbReference type="NCBI Taxonomy" id="412755"/>
    <lineage>
        <taxon>unclassified sequences</taxon>
        <taxon>metagenomes</taxon>
        <taxon>ecological metagenomes</taxon>
    </lineage>
</organism>
<dbReference type="GO" id="GO:0046872">
    <property type="term" value="F:metal ion binding"/>
    <property type="evidence" value="ECO:0007669"/>
    <property type="project" value="UniProtKB-KW"/>
</dbReference>
<dbReference type="SMART" id="SM00849">
    <property type="entry name" value="Lactamase_B"/>
    <property type="match status" value="1"/>
</dbReference>
<keyword evidence="2" id="KW-0479">Metal-binding</keyword>
<dbReference type="AlphaFoldDB" id="X1HQW8"/>
<dbReference type="PANTHER" id="PTHR46233">
    <property type="entry name" value="HYDROXYACYLGLUTATHIONE HYDROLASE GLOC"/>
    <property type="match status" value="1"/>
</dbReference>
<dbReference type="GO" id="GO:0016787">
    <property type="term" value="F:hydrolase activity"/>
    <property type="evidence" value="ECO:0007669"/>
    <property type="project" value="UniProtKB-KW"/>
</dbReference>
<dbReference type="EMBL" id="BARU01027230">
    <property type="protein sequence ID" value="GAH71877.1"/>
    <property type="molecule type" value="Genomic_DNA"/>
</dbReference>
<dbReference type="InterPro" id="IPR051453">
    <property type="entry name" value="MBL_Glyoxalase_II"/>
</dbReference>
<accession>X1HQW8</accession>
<evidence type="ECO:0000256" key="4">
    <source>
        <dbReference type="ARBA" id="ARBA00022833"/>
    </source>
</evidence>
<dbReference type="SUPFAM" id="SSF56281">
    <property type="entry name" value="Metallo-hydrolase/oxidoreductase"/>
    <property type="match status" value="1"/>
</dbReference>
<evidence type="ECO:0000256" key="1">
    <source>
        <dbReference type="ARBA" id="ARBA00001947"/>
    </source>
</evidence>
<keyword evidence="3" id="KW-0378">Hydrolase</keyword>
<comment type="caution">
    <text evidence="6">The sequence shown here is derived from an EMBL/GenBank/DDBJ whole genome shotgun (WGS) entry which is preliminary data.</text>
</comment>
<dbReference type="InterPro" id="IPR036866">
    <property type="entry name" value="RibonucZ/Hydroxyglut_hydro"/>
</dbReference>